<sequence length="285" mass="31198">MSSPEPILQKADFGDIYVQPDPRAYFATLSGYDYQIPQEGAEVFRRLLAACASPDHVPTILDVCCSYGIVSTLLKTGLDMSDVYAHYARPEVVAMTTEDLQRADAAFLEAHRRQQDLRVIGLDIAESAVDYAVATGSLDVGFVEDLEREDPSPGLAEVMAEVDLITTTGGIGYVTERTFQRLVDVAGPSTQVAAFCLRTYDYGPIAHALAAKGLVTETFTRTFRQRRFVDAHEQSWAVDRVRSLGLDPAGKEADGCYHADFFLSRPAEEIAARPLATLLATLPEL</sequence>
<reference evidence="1 2" key="1">
    <citation type="submission" date="2023-07" db="EMBL/GenBank/DDBJ databases">
        <title>Sequencing the genomes of 1000 actinobacteria strains.</title>
        <authorList>
            <person name="Klenk H.-P."/>
        </authorList>
    </citation>
    <scope>NUCLEOTIDE SEQUENCE [LARGE SCALE GENOMIC DNA]</scope>
    <source>
        <strain evidence="1 2">GD13</strain>
    </source>
</reference>
<dbReference type="Gene3D" id="3.40.50.150">
    <property type="entry name" value="Vaccinia Virus protein VP39"/>
    <property type="match status" value="1"/>
</dbReference>
<name>A0ABT9NPW1_9ACTN</name>
<keyword evidence="1" id="KW-0489">Methyltransferase</keyword>
<gene>
    <name evidence="1" type="ORF">J2S59_002268</name>
</gene>
<keyword evidence="1" id="KW-0808">Transferase</keyword>
<dbReference type="RefSeq" id="WP_220138372.1">
    <property type="nucleotide sequence ID" value="NZ_CCXJ01000187.1"/>
</dbReference>
<dbReference type="EMBL" id="JAUSQM010000001">
    <property type="protein sequence ID" value="MDP9822459.1"/>
    <property type="molecule type" value="Genomic_DNA"/>
</dbReference>
<proteinExistence type="predicted"/>
<protein>
    <submittedName>
        <fullName evidence="1">SAM-dependent methyltransferase</fullName>
    </submittedName>
</protein>
<dbReference type="GO" id="GO:0008168">
    <property type="term" value="F:methyltransferase activity"/>
    <property type="evidence" value="ECO:0007669"/>
    <property type="project" value="UniProtKB-KW"/>
</dbReference>
<evidence type="ECO:0000313" key="2">
    <source>
        <dbReference type="Proteomes" id="UP001240447"/>
    </source>
</evidence>
<evidence type="ECO:0000313" key="1">
    <source>
        <dbReference type="EMBL" id="MDP9822459.1"/>
    </source>
</evidence>
<dbReference type="InterPro" id="IPR029063">
    <property type="entry name" value="SAM-dependent_MTases_sf"/>
</dbReference>
<keyword evidence="2" id="KW-1185">Reference proteome</keyword>
<accession>A0ABT9NPW1</accession>
<dbReference type="SUPFAM" id="SSF53335">
    <property type="entry name" value="S-adenosyl-L-methionine-dependent methyltransferases"/>
    <property type="match status" value="1"/>
</dbReference>
<organism evidence="1 2">
    <name type="scientific">Nocardioides massiliensis</name>
    <dbReference type="NCBI Taxonomy" id="1325935"/>
    <lineage>
        <taxon>Bacteria</taxon>
        <taxon>Bacillati</taxon>
        <taxon>Actinomycetota</taxon>
        <taxon>Actinomycetes</taxon>
        <taxon>Propionibacteriales</taxon>
        <taxon>Nocardioidaceae</taxon>
        <taxon>Nocardioides</taxon>
    </lineage>
</organism>
<dbReference type="GO" id="GO:0032259">
    <property type="term" value="P:methylation"/>
    <property type="evidence" value="ECO:0007669"/>
    <property type="project" value="UniProtKB-KW"/>
</dbReference>
<comment type="caution">
    <text evidence="1">The sequence shown here is derived from an EMBL/GenBank/DDBJ whole genome shotgun (WGS) entry which is preliminary data.</text>
</comment>
<dbReference type="Proteomes" id="UP001240447">
    <property type="component" value="Unassembled WGS sequence"/>
</dbReference>